<comment type="caution">
    <text evidence="1">The sequence shown here is derived from an EMBL/GenBank/DDBJ whole genome shotgun (WGS) entry which is preliminary data.</text>
</comment>
<keyword evidence="2" id="KW-1185">Reference proteome</keyword>
<dbReference type="RefSeq" id="WP_190958001.1">
    <property type="nucleotide sequence ID" value="NZ_JACJTU010000031.1"/>
</dbReference>
<protein>
    <submittedName>
        <fullName evidence="1">Uncharacterized protein</fullName>
    </submittedName>
</protein>
<dbReference type="Proteomes" id="UP000637383">
    <property type="component" value="Unassembled WGS sequence"/>
</dbReference>
<proteinExistence type="predicted"/>
<evidence type="ECO:0000313" key="2">
    <source>
        <dbReference type="Proteomes" id="UP000637383"/>
    </source>
</evidence>
<dbReference type="EMBL" id="JACJTU010000031">
    <property type="protein sequence ID" value="MBD2737417.1"/>
    <property type="molecule type" value="Genomic_DNA"/>
</dbReference>
<gene>
    <name evidence="1" type="ORF">H6H03_26630</name>
</gene>
<accession>A0ABR8KD11</accession>
<reference evidence="1 2" key="1">
    <citation type="journal article" date="2020" name="ISME J.">
        <title>Comparative genomics reveals insights into cyanobacterial evolution and habitat adaptation.</title>
        <authorList>
            <person name="Chen M.Y."/>
            <person name="Teng W.K."/>
            <person name="Zhao L."/>
            <person name="Hu C.X."/>
            <person name="Zhou Y.K."/>
            <person name="Han B.P."/>
            <person name="Song L.R."/>
            <person name="Shu W.S."/>
        </authorList>
    </citation>
    <scope>NUCLEOTIDE SEQUENCE [LARGE SCALE GENOMIC DNA]</scope>
    <source>
        <strain evidence="1 2">FACHB-159</strain>
    </source>
</reference>
<sequence>MNQYDFSVELRSTGQAEALKDLELAKKTAESRGIPSELPSKKELESVSIPLEISAKINQETLDLSGVVRISRSSGMSFRFYEVPNGKDKLIQEWFDACQQKLLDKVSELIIES</sequence>
<evidence type="ECO:0000313" key="1">
    <source>
        <dbReference type="EMBL" id="MBD2737417.1"/>
    </source>
</evidence>
<name>A0ABR8KD11_9NOSO</name>
<organism evidence="1 2">
    <name type="scientific">Nostoc paludosum FACHB-159</name>
    <dbReference type="NCBI Taxonomy" id="2692908"/>
    <lineage>
        <taxon>Bacteria</taxon>
        <taxon>Bacillati</taxon>
        <taxon>Cyanobacteriota</taxon>
        <taxon>Cyanophyceae</taxon>
        <taxon>Nostocales</taxon>
        <taxon>Nostocaceae</taxon>
        <taxon>Nostoc</taxon>
    </lineage>
</organism>